<dbReference type="InterPro" id="IPR002068">
    <property type="entry name" value="A-crystallin/Hsp20_dom"/>
</dbReference>
<dbReference type="EMBL" id="MN079128">
    <property type="protein sequence ID" value="QEA06167.1"/>
    <property type="molecule type" value="Genomic_DNA"/>
</dbReference>
<dbReference type="AlphaFoldDB" id="A0A5B8RHI4"/>
<evidence type="ECO:0000256" key="1">
    <source>
        <dbReference type="SAM" id="MobiDB-lite"/>
    </source>
</evidence>
<dbReference type="Gene3D" id="2.60.40.790">
    <property type="match status" value="1"/>
</dbReference>
<dbReference type="SUPFAM" id="SSF49764">
    <property type="entry name" value="HSP20-like chaperones"/>
    <property type="match status" value="1"/>
</dbReference>
<evidence type="ECO:0000259" key="3">
    <source>
        <dbReference type="PROSITE" id="PS51203"/>
    </source>
</evidence>
<accession>A0A5B8RHI4</accession>
<sequence length="170" mass="19094">MAKEMKADAPKAVPAEQTPAPTGRTMGVFDDVDRFMDTVFERGWMRPFRWEHPLWERIAGGGEGRIPRVDLLERDSDVLLRAELPGVQRRDLDVSVTDATVTIRGATASEKRAEEGAYFRSEIARGAFSRTVSLPAKVDADKADARFADGILEITLPKVKEARRRRIEVR</sequence>
<proteinExistence type="predicted"/>
<name>A0A5B8RHI4_9ZZZZ</name>
<dbReference type="InterPro" id="IPR007052">
    <property type="entry name" value="CS_dom"/>
</dbReference>
<feature type="domain" description="SHSP" evidence="2">
    <location>
        <begin position="60"/>
        <end position="170"/>
    </location>
</feature>
<dbReference type="PROSITE" id="PS01031">
    <property type="entry name" value="SHSP"/>
    <property type="match status" value="1"/>
</dbReference>
<dbReference type="InterPro" id="IPR031107">
    <property type="entry name" value="Small_HSP"/>
</dbReference>
<evidence type="ECO:0000313" key="4">
    <source>
        <dbReference type="EMBL" id="QEA06167.1"/>
    </source>
</evidence>
<dbReference type="CDD" id="cd06464">
    <property type="entry name" value="ACD_sHsps-like"/>
    <property type="match status" value="1"/>
</dbReference>
<dbReference type="PROSITE" id="PS51203">
    <property type="entry name" value="CS"/>
    <property type="match status" value="1"/>
</dbReference>
<protein>
    <submittedName>
        <fullName evidence="4">Uncharacterized protein</fullName>
    </submittedName>
</protein>
<gene>
    <name evidence="4" type="ORF">KBTEX_02497</name>
</gene>
<reference evidence="4" key="1">
    <citation type="submission" date="2019-06" db="EMBL/GenBank/DDBJ databases">
        <authorList>
            <person name="Murdoch R.W."/>
            <person name="Fathepure B."/>
        </authorList>
    </citation>
    <scope>NUCLEOTIDE SEQUENCE</scope>
</reference>
<evidence type="ECO:0000259" key="2">
    <source>
        <dbReference type="PROSITE" id="PS01031"/>
    </source>
</evidence>
<dbReference type="Pfam" id="PF00011">
    <property type="entry name" value="HSP20"/>
    <property type="match status" value="1"/>
</dbReference>
<dbReference type="InterPro" id="IPR008978">
    <property type="entry name" value="HSP20-like_chaperone"/>
</dbReference>
<dbReference type="PANTHER" id="PTHR11527">
    <property type="entry name" value="HEAT-SHOCK PROTEIN 20 FAMILY MEMBER"/>
    <property type="match status" value="1"/>
</dbReference>
<feature type="region of interest" description="Disordered" evidence="1">
    <location>
        <begin position="1"/>
        <end position="26"/>
    </location>
</feature>
<feature type="domain" description="CS" evidence="3">
    <location>
        <begin position="64"/>
        <end position="168"/>
    </location>
</feature>
<organism evidence="4">
    <name type="scientific">uncultured organism</name>
    <dbReference type="NCBI Taxonomy" id="155900"/>
    <lineage>
        <taxon>unclassified sequences</taxon>
        <taxon>environmental samples</taxon>
    </lineage>
</organism>